<organism evidence="1 2">
    <name type="scientific">Agromyces agglutinans</name>
    <dbReference type="NCBI Taxonomy" id="2662258"/>
    <lineage>
        <taxon>Bacteria</taxon>
        <taxon>Bacillati</taxon>
        <taxon>Actinomycetota</taxon>
        <taxon>Actinomycetes</taxon>
        <taxon>Micrococcales</taxon>
        <taxon>Microbacteriaceae</taxon>
        <taxon>Agromyces</taxon>
    </lineage>
</organism>
<dbReference type="AlphaFoldDB" id="A0A6I2FBM1"/>
<dbReference type="EMBL" id="WJIF01000001">
    <property type="protein sequence ID" value="MRG58568.1"/>
    <property type="molecule type" value="Genomic_DNA"/>
</dbReference>
<comment type="caution">
    <text evidence="1">The sequence shown here is derived from an EMBL/GenBank/DDBJ whole genome shotgun (WGS) entry which is preliminary data.</text>
</comment>
<proteinExistence type="predicted"/>
<dbReference type="RefSeq" id="WP_153683047.1">
    <property type="nucleotide sequence ID" value="NZ_WJIF01000001.1"/>
</dbReference>
<keyword evidence="2" id="KW-1185">Reference proteome</keyword>
<dbReference type="Proteomes" id="UP000431080">
    <property type="component" value="Unassembled WGS sequence"/>
</dbReference>
<name>A0A6I2FBM1_9MICO</name>
<sequence>MARLPSVLGTTDLPLAELCAARIDGDVVEIRGGFVPIDEPDLPSLRALLVALGAEPDLIVDRMSAAWVHGAELVPPAQTQFCIDARTRSTAHIGRGQVREVLFEPGDVDEIGGVRCTSRLRTVYDLLRDVAAPDDAVLPVVGELLDARPGLADAVRERFDGSFRLPHKKRALARLDEVVAALAVRAD</sequence>
<evidence type="ECO:0008006" key="3">
    <source>
        <dbReference type="Google" id="ProtNLM"/>
    </source>
</evidence>
<gene>
    <name evidence="1" type="ORF">GE115_01560</name>
</gene>
<protein>
    <recommendedName>
        <fullName evidence="3">AbiEi antitoxin C-terminal domain-containing protein</fullName>
    </recommendedName>
</protein>
<evidence type="ECO:0000313" key="1">
    <source>
        <dbReference type="EMBL" id="MRG58568.1"/>
    </source>
</evidence>
<accession>A0A6I2FBM1</accession>
<reference evidence="1 2" key="1">
    <citation type="submission" date="2019-10" db="EMBL/GenBank/DDBJ databases">
        <authorList>
            <person name="Nie G."/>
            <person name="Ming H."/>
            <person name="Yi B."/>
        </authorList>
    </citation>
    <scope>NUCLEOTIDE SEQUENCE [LARGE SCALE GENOMIC DNA]</scope>
    <source>
        <strain evidence="1 2">CFH 90414</strain>
    </source>
</reference>
<evidence type="ECO:0000313" key="2">
    <source>
        <dbReference type="Proteomes" id="UP000431080"/>
    </source>
</evidence>